<dbReference type="GO" id="GO:0016020">
    <property type="term" value="C:membrane"/>
    <property type="evidence" value="ECO:0007669"/>
    <property type="project" value="UniProtKB-SubCell"/>
</dbReference>
<keyword evidence="10" id="KW-1185">Reference proteome</keyword>
<keyword evidence="5 7" id="KW-0472">Membrane</keyword>
<evidence type="ECO:0000256" key="4">
    <source>
        <dbReference type="ARBA" id="ARBA00022989"/>
    </source>
</evidence>
<dbReference type="Proteomes" id="UP000717696">
    <property type="component" value="Unassembled WGS sequence"/>
</dbReference>
<accession>A0A9P9FBL5</accession>
<feature type="transmembrane region" description="Helical" evidence="7">
    <location>
        <begin position="144"/>
        <end position="167"/>
    </location>
</feature>
<dbReference type="Gene3D" id="1.20.1250.20">
    <property type="entry name" value="MFS general substrate transporter like domains"/>
    <property type="match status" value="2"/>
</dbReference>
<feature type="transmembrane region" description="Helical" evidence="7">
    <location>
        <begin position="118"/>
        <end position="138"/>
    </location>
</feature>
<dbReference type="SUPFAM" id="SSF103473">
    <property type="entry name" value="MFS general substrate transporter"/>
    <property type="match status" value="1"/>
</dbReference>
<protein>
    <submittedName>
        <fullName evidence="9">Major facilitator superfamily domain-containing protein</fullName>
    </submittedName>
</protein>
<dbReference type="PANTHER" id="PTHR43791:SF18">
    <property type="entry name" value="NICOTINIC ACID TRANSPORTER TNA1, PUTATIVE (AFU_ORTHOLOGUE AFUA_3G03820)-RELATED"/>
    <property type="match status" value="1"/>
</dbReference>
<dbReference type="EMBL" id="JAGMUU010000003">
    <property type="protein sequence ID" value="KAH7158275.1"/>
    <property type="molecule type" value="Genomic_DNA"/>
</dbReference>
<feature type="transmembrane region" description="Helical" evidence="7">
    <location>
        <begin position="211"/>
        <end position="234"/>
    </location>
</feature>
<keyword evidence="4 7" id="KW-1133">Transmembrane helix</keyword>
<evidence type="ECO:0000256" key="5">
    <source>
        <dbReference type="ARBA" id="ARBA00023136"/>
    </source>
</evidence>
<evidence type="ECO:0000256" key="7">
    <source>
        <dbReference type="SAM" id="Phobius"/>
    </source>
</evidence>
<name>A0A9P9FBL5_9HYPO</name>
<organism evidence="9 10">
    <name type="scientific">Dactylonectria estremocensis</name>
    <dbReference type="NCBI Taxonomy" id="1079267"/>
    <lineage>
        <taxon>Eukaryota</taxon>
        <taxon>Fungi</taxon>
        <taxon>Dikarya</taxon>
        <taxon>Ascomycota</taxon>
        <taxon>Pezizomycotina</taxon>
        <taxon>Sordariomycetes</taxon>
        <taxon>Hypocreomycetidae</taxon>
        <taxon>Hypocreales</taxon>
        <taxon>Nectriaceae</taxon>
        <taxon>Dactylonectria</taxon>
    </lineage>
</organism>
<dbReference type="Pfam" id="PF07690">
    <property type="entry name" value="MFS_1"/>
    <property type="match status" value="1"/>
</dbReference>
<sequence>MTSYPPPAEKADVVEAEMGNSSDRSKIPPGTTLESFAHLDEKKILRKMDIHLIPMLALLYLLSFLDRGNIGNAKIEGLQEDLKMEPDQYNWCLTVFFFTYAAFEVPSNLLLKKLRPSIWLPSIMVAWGIVMTLMGIVQSYHGLLVARIFLGLTEAGLFPGVAYFLTMWYVRSEIQFRQALFFSAASIAGAFSGLLAFGIAKMDGVGGLEGWRWIFILEGIVTVLVAIMAFFTLYDFPETASFLTEEERAFVVYRLKYQGHAPGPSGRDQVQVAEADEFKWKYVWSAFKDWQIWVNIFVYWGIVCPLYGISLFLPTIIRSLGHTSSTSQLMTVPIYITAAILAVIVAWTADRVGKRSPFIVPFLCVMIVGFTMCISSSNPKVVYGGVFLAACAIYPAFPGVISWLANNLSGSYKRGTGMALQIGIGNLGGAMASNFYRQADGPRFILGHGLELGFISAGIVAALILVFTYSHINKKRERLAEEGELSRYTAEELSAKGDKALTWRYML</sequence>
<dbReference type="GO" id="GO:0022857">
    <property type="term" value="F:transmembrane transporter activity"/>
    <property type="evidence" value="ECO:0007669"/>
    <property type="project" value="InterPro"/>
</dbReference>
<feature type="transmembrane region" description="Helical" evidence="7">
    <location>
        <begin position="179"/>
        <end position="199"/>
    </location>
</feature>
<dbReference type="PROSITE" id="PS50850">
    <property type="entry name" value="MFS"/>
    <property type="match status" value="1"/>
</dbReference>
<evidence type="ECO:0000256" key="3">
    <source>
        <dbReference type="ARBA" id="ARBA00022692"/>
    </source>
</evidence>
<feature type="transmembrane region" description="Helical" evidence="7">
    <location>
        <begin position="329"/>
        <end position="349"/>
    </location>
</feature>
<evidence type="ECO:0000256" key="1">
    <source>
        <dbReference type="ARBA" id="ARBA00004141"/>
    </source>
</evidence>
<dbReference type="OrthoDB" id="2962993at2759"/>
<evidence type="ECO:0000313" key="10">
    <source>
        <dbReference type="Proteomes" id="UP000717696"/>
    </source>
</evidence>
<gene>
    <name evidence="9" type="ORF">B0J13DRAFT_434543</name>
</gene>
<feature type="transmembrane region" description="Helical" evidence="7">
    <location>
        <begin position="88"/>
        <end position="111"/>
    </location>
</feature>
<dbReference type="InterPro" id="IPR036259">
    <property type="entry name" value="MFS_trans_sf"/>
</dbReference>
<evidence type="ECO:0000313" key="9">
    <source>
        <dbReference type="EMBL" id="KAH7158275.1"/>
    </source>
</evidence>
<evidence type="ECO:0000256" key="2">
    <source>
        <dbReference type="ARBA" id="ARBA00022448"/>
    </source>
</evidence>
<feature type="domain" description="Major facilitator superfamily (MFS) profile" evidence="8">
    <location>
        <begin position="52"/>
        <end position="476"/>
    </location>
</feature>
<evidence type="ECO:0000256" key="6">
    <source>
        <dbReference type="ARBA" id="ARBA00023180"/>
    </source>
</evidence>
<comment type="caution">
    <text evidence="9">The sequence shown here is derived from an EMBL/GenBank/DDBJ whole genome shotgun (WGS) entry which is preliminary data.</text>
</comment>
<dbReference type="PANTHER" id="PTHR43791">
    <property type="entry name" value="PERMEASE-RELATED"/>
    <property type="match status" value="1"/>
</dbReference>
<dbReference type="InterPro" id="IPR011701">
    <property type="entry name" value="MFS"/>
</dbReference>
<feature type="transmembrane region" description="Helical" evidence="7">
    <location>
        <begin position="448"/>
        <end position="469"/>
    </location>
</feature>
<dbReference type="InterPro" id="IPR020846">
    <property type="entry name" value="MFS_dom"/>
</dbReference>
<keyword evidence="3 7" id="KW-0812">Transmembrane</keyword>
<keyword evidence="2" id="KW-0813">Transport</keyword>
<feature type="transmembrane region" description="Helical" evidence="7">
    <location>
        <begin position="358"/>
        <end position="377"/>
    </location>
</feature>
<reference evidence="9" key="1">
    <citation type="journal article" date="2021" name="Nat. Commun.">
        <title>Genetic determinants of endophytism in the Arabidopsis root mycobiome.</title>
        <authorList>
            <person name="Mesny F."/>
            <person name="Miyauchi S."/>
            <person name="Thiergart T."/>
            <person name="Pickel B."/>
            <person name="Atanasova L."/>
            <person name="Karlsson M."/>
            <person name="Huettel B."/>
            <person name="Barry K.W."/>
            <person name="Haridas S."/>
            <person name="Chen C."/>
            <person name="Bauer D."/>
            <person name="Andreopoulos W."/>
            <person name="Pangilinan J."/>
            <person name="LaButti K."/>
            <person name="Riley R."/>
            <person name="Lipzen A."/>
            <person name="Clum A."/>
            <person name="Drula E."/>
            <person name="Henrissat B."/>
            <person name="Kohler A."/>
            <person name="Grigoriev I.V."/>
            <person name="Martin F.M."/>
            <person name="Hacquard S."/>
        </authorList>
    </citation>
    <scope>NUCLEOTIDE SEQUENCE</scope>
    <source>
        <strain evidence="9">MPI-CAGE-AT-0021</strain>
    </source>
</reference>
<feature type="transmembrane region" description="Helical" evidence="7">
    <location>
        <begin position="417"/>
        <end position="436"/>
    </location>
</feature>
<proteinExistence type="predicted"/>
<dbReference type="FunFam" id="1.20.1250.20:FF:000068">
    <property type="entry name" value="MFS general substrate transporter"/>
    <property type="match status" value="1"/>
</dbReference>
<dbReference type="AlphaFoldDB" id="A0A9P9FBL5"/>
<evidence type="ECO:0000259" key="8">
    <source>
        <dbReference type="PROSITE" id="PS50850"/>
    </source>
</evidence>
<feature type="transmembrane region" description="Helical" evidence="7">
    <location>
        <begin position="297"/>
        <end position="317"/>
    </location>
</feature>
<comment type="subcellular location">
    <subcellularLocation>
        <location evidence="1">Membrane</location>
        <topology evidence="1">Multi-pass membrane protein</topology>
    </subcellularLocation>
</comment>
<dbReference type="FunFam" id="1.20.1250.20:FF:000034">
    <property type="entry name" value="MFS general substrate transporter"/>
    <property type="match status" value="1"/>
</dbReference>
<feature type="transmembrane region" description="Helical" evidence="7">
    <location>
        <begin position="383"/>
        <end position="405"/>
    </location>
</feature>
<keyword evidence="6" id="KW-0325">Glycoprotein</keyword>